<protein>
    <recommendedName>
        <fullName evidence="3">Toxin</fullName>
    </recommendedName>
</protein>
<comment type="caution">
    <text evidence="4">The sequence shown here is derived from an EMBL/GenBank/DDBJ whole genome shotgun (WGS) entry which is preliminary data.</text>
</comment>
<reference evidence="4" key="1">
    <citation type="journal article" date="2014" name="Int. J. Syst. Evol. Microbiol.">
        <title>Complete genome of a new Firmicutes species belonging to the dominant human colonic microbiota ('Ruminococcus bicirculans') reveals two chromosomes and a selective capacity to utilize plant glucans.</title>
        <authorList>
            <consortium name="NISC Comparative Sequencing Program"/>
            <person name="Wegmann U."/>
            <person name="Louis P."/>
            <person name="Goesmann A."/>
            <person name="Henrissat B."/>
            <person name="Duncan S.H."/>
            <person name="Flint H.J."/>
        </authorList>
    </citation>
    <scope>NUCLEOTIDE SEQUENCE</scope>
    <source>
        <strain evidence="4">NBRC 102424</strain>
    </source>
</reference>
<keyword evidence="5" id="KW-1185">Reference proteome</keyword>
<dbReference type="Pfam" id="PF05016">
    <property type="entry name" value="ParE_toxin"/>
    <property type="match status" value="1"/>
</dbReference>
<dbReference type="EMBL" id="BSND01000003">
    <property type="protein sequence ID" value="GLP98468.1"/>
    <property type="molecule type" value="Genomic_DNA"/>
</dbReference>
<dbReference type="Gene3D" id="3.30.2310.20">
    <property type="entry name" value="RelE-like"/>
    <property type="match status" value="1"/>
</dbReference>
<evidence type="ECO:0000256" key="2">
    <source>
        <dbReference type="ARBA" id="ARBA00022649"/>
    </source>
</evidence>
<dbReference type="PANTHER" id="PTHR33755:SF9">
    <property type="entry name" value="TOXIN PARE1"/>
    <property type="match status" value="1"/>
</dbReference>
<gene>
    <name evidence="4" type="ORF">GCM10007891_03220</name>
</gene>
<proteinExistence type="inferred from homology"/>
<evidence type="ECO:0000256" key="1">
    <source>
        <dbReference type="ARBA" id="ARBA00006226"/>
    </source>
</evidence>
<dbReference type="InterPro" id="IPR035093">
    <property type="entry name" value="RelE/ParE_toxin_dom_sf"/>
</dbReference>
<organism evidence="4 5">
    <name type="scientific">Methylophaga thalassica</name>
    <dbReference type="NCBI Taxonomy" id="40223"/>
    <lineage>
        <taxon>Bacteria</taxon>
        <taxon>Pseudomonadati</taxon>
        <taxon>Pseudomonadota</taxon>
        <taxon>Gammaproteobacteria</taxon>
        <taxon>Thiotrichales</taxon>
        <taxon>Piscirickettsiaceae</taxon>
        <taxon>Methylophaga</taxon>
    </lineage>
</organism>
<accession>A0ABQ5TRT5</accession>
<dbReference type="InterPro" id="IPR051803">
    <property type="entry name" value="TA_system_RelE-like_toxin"/>
</dbReference>
<dbReference type="Proteomes" id="UP001161423">
    <property type="component" value="Unassembled WGS sequence"/>
</dbReference>
<dbReference type="PANTHER" id="PTHR33755">
    <property type="entry name" value="TOXIN PARE1-RELATED"/>
    <property type="match status" value="1"/>
</dbReference>
<sequence length="104" mass="12059">MTVSNYRLTPDAQSDLIDIRRFTLKQWGEAQSIKYLSELRQTLRLLTETPSLGKPRPDVGAEVLSFPHVSHVIYYVVHEQQLVVFGVLHKRMVPMNHLDGRELF</sequence>
<comment type="similarity">
    <text evidence="1 3">Belongs to the RelE toxin family.</text>
</comment>
<dbReference type="PIRSF" id="PIRSF029218">
    <property type="entry name" value="ParE"/>
    <property type="match status" value="1"/>
</dbReference>
<name>A0ABQ5TRT5_9GAMM</name>
<dbReference type="InterPro" id="IPR007712">
    <property type="entry name" value="RelE/ParE_toxin"/>
</dbReference>
<evidence type="ECO:0000313" key="4">
    <source>
        <dbReference type="EMBL" id="GLP98468.1"/>
    </source>
</evidence>
<keyword evidence="2" id="KW-1277">Toxin-antitoxin system</keyword>
<reference evidence="4" key="2">
    <citation type="submission" date="2023-01" db="EMBL/GenBank/DDBJ databases">
        <title>Draft genome sequence of Methylophaga thalassica strain NBRC 102424.</title>
        <authorList>
            <person name="Sun Q."/>
            <person name="Mori K."/>
        </authorList>
    </citation>
    <scope>NUCLEOTIDE SEQUENCE</scope>
    <source>
        <strain evidence="4">NBRC 102424</strain>
    </source>
</reference>
<evidence type="ECO:0000256" key="3">
    <source>
        <dbReference type="PIRNR" id="PIRNR029218"/>
    </source>
</evidence>
<dbReference type="RefSeq" id="WP_069945631.1">
    <property type="nucleotide sequence ID" value="NZ_BSND01000003.1"/>
</dbReference>
<dbReference type="InterPro" id="IPR028344">
    <property type="entry name" value="ParE1/4"/>
</dbReference>
<evidence type="ECO:0000313" key="5">
    <source>
        <dbReference type="Proteomes" id="UP001161423"/>
    </source>
</evidence>